<dbReference type="EMBL" id="GBRH01169997">
    <property type="protein sequence ID" value="JAE27899.1"/>
    <property type="molecule type" value="Transcribed_RNA"/>
</dbReference>
<proteinExistence type="predicted"/>
<name>A0A0A9GWH4_ARUDO</name>
<sequence length="34" mass="4041">MKEYNQIGGENMGELELKMGHKMYEEFFLNTVQT</sequence>
<protein>
    <submittedName>
        <fullName evidence="1">Uncharacterized protein</fullName>
    </submittedName>
</protein>
<organism evidence="1">
    <name type="scientific">Arundo donax</name>
    <name type="common">Giant reed</name>
    <name type="synonym">Donax arundinaceus</name>
    <dbReference type="NCBI Taxonomy" id="35708"/>
    <lineage>
        <taxon>Eukaryota</taxon>
        <taxon>Viridiplantae</taxon>
        <taxon>Streptophyta</taxon>
        <taxon>Embryophyta</taxon>
        <taxon>Tracheophyta</taxon>
        <taxon>Spermatophyta</taxon>
        <taxon>Magnoliopsida</taxon>
        <taxon>Liliopsida</taxon>
        <taxon>Poales</taxon>
        <taxon>Poaceae</taxon>
        <taxon>PACMAD clade</taxon>
        <taxon>Arundinoideae</taxon>
        <taxon>Arundineae</taxon>
        <taxon>Arundo</taxon>
    </lineage>
</organism>
<reference evidence="1" key="2">
    <citation type="journal article" date="2015" name="Data Brief">
        <title>Shoot transcriptome of the giant reed, Arundo donax.</title>
        <authorList>
            <person name="Barrero R.A."/>
            <person name="Guerrero F.D."/>
            <person name="Moolhuijzen P."/>
            <person name="Goolsby J.A."/>
            <person name="Tidwell J."/>
            <person name="Bellgard S.E."/>
            <person name="Bellgard M.I."/>
        </authorList>
    </citation>
    <scope>NUCLEOTIDE SEQUENCE</scope>
    <source>
        <tissue evidence="1">Shoot tissue taken approximately 20 cm above the soil surface</tissue>
    </source>
</reference>
<dbReference type="AlphaFoldDB" id="A0A0A9GWH4"/>
<evidence type="ECO:0000313" key="1">
    <source>
        <dbReference type="EMBL" id="JAE27899.1"/>
    </source>
</evidence>
<reference evidence="1" key="1">
    <citation type="submission" date="2014-09" db="EMBL/GenBank/DDBJ databases">
        <authorList>
            <person name="Magalhaes I.L.F."/>
            <person name="Oliveira U."/>
            <person name="Santos F.R."/>
            <person name="Vidigal T.H.D.A."/>
            <person name="Brescovit A.D."/>
            <person name="Santos A.J."/>
        </authorList>
    </citation>
    <scope>NUCLEOTIDE SEQUENCE</scope>
    <source>
        <tissue evidence="1">Shoot tissue taken approximately 20 cm above the soil surface</tissue>
    </source>
</reference>
<accession>A0A0A9GWH4</accession>